<name>A0A381WVZ8_9ZZZZ</name>
<dbReference type="InterPro" id="IPR015943">
    <property type="entry name" value="WD40/YVTN_repeat-like_dom_sf"/>
</dbReference>
<gene>
    <name evidence="2" type="ORF">METZ01_LOCUS109464</name>
</gene>
<dbReference type="AlphaFoldDB" id="A0A381WVZ8"/>
<evidence type="ECO:0000259" key="1">
    <source>
        <dbReference type="Pfam" id="PF13360"/>
    </source>
</evidence>
<dbReference type="EMBL" id="UINC01013047">
    <property type="protein sequence ID" value="SVA56610.1"/>
    <property type="molecule type" value="Genomic_DNA"/>
</dbReference>
<dbReference type="InterPro" id="IPR011047">
    <property type="entry name" value="Quinoprotein_ADH-like_sf"/>
</dbReference>
<dbReference type="Pfam" id="PF13360">
    <property type="entry name" value="PQQ_2"/>
    <property type="match status" value="2"/>
</dbReference>
<organism evidence="2">
    <name type="scientific">marine metagenome</name>
    <dbReference type="NCBI Taxonomy" id="408172"/>
    <lineage>
        <taxon>unclassified sequences</taxon>
        <taxon>metagenomes</taxon>
        <taxon>ecological metagenomes</taxon>
    </lineage>
</organism>
<protein>
    <recommendedName>
        <fullName evidence="1">Pyrrolo-quinoline quinone repeat domain-containing protein</fullName>
    </recommendedName>
</protein>
<sequence length="414" mass="45284">MHKLASVFLLIGLANGLAAETKFAPTDWPNWRGLTSDGQALLVDGLPTKWSETKNVVWKTPIPGRGHGTPTVVGERIYLATADEDEMFQAVLCVDKADGKVVWQTKVHEGQFAIGLNTNASHAGTAVVHDGERLFVNFVIGNQAFASAIGLDGKILWQKPIGKYKVHQGYGSSPMVYRDIVVVKADTKIGGAIIGLDKKTGREIWRRERPKIPNYTTPVVVEAAGRLQMVFCGCELITSLDPLTGKKLWEVPGSTQECVSTLVTDGTHIFVSGGWPKNHTAAIVADGSGKVAWQNTARVYVPSMLFRDGFLYVTMDAGFAICWDAKTGRPQWKERLGGKFFTSPVMAGNRIYGTNLDGKTFVFEANPDEFKPIATNQLGDEVYASPVVSGNRLYLRVAFKDGERREFLYAIGGK</sequence>
<dbReference type="Gene3D" id="2.130.10.10">
    <property type="entry name" value="YVTN repeat-like/Quinoprotein amine dehydrogenase"/>
    <property type="match status" value="2"/>
</dbReference>
<feature type="domain" description="Pyrrolo-quinoline quinone repeat" evidence="1">
    <location>
        <begin position="282"/>
        <end position="360"/>
    </location>
</feature>
<dbReference type="SUPFAM" id="SSF50998">
    <property type="entry name" value="Quinoprotein alcohol dehydrogenase-like"/>
    <property type="match status" value="1"/>
</dbReference>
<dbReference type="PANTHER" id="PTHR34512:SF30">
    <property type="entry name" value="OUTER MEMBRANE PROTEIN ASSEMBLY FACTOR BAMB"/>
    <property type="match status" value="1"/>
</dbReference>
<dbReference type="InterPro" id="IPR002372">
    <property type="entry name" value="PQQ_rpt_dom"/>
</dbReference>
<reference evidence="2" key="1">
    <citation type="submission" date="2018-05" db="EMBL/GenBank/DDBJ databases">
        <authorList>
            <person name="Lanie J.A."/>
            <person name="Ng W.-L."/>
            <person name="Kazmierczak K.M."/>
            <person name="Andrzejewski T.M."/>
            <person name="Davidsen T.M."/>
            <person name="Wayne K.J."/>
            <person name="Tettelin H."/>
            <person name="Glass J.I."/>
            <person name="Rusch D."/>
            <person name="Podicherti R."/>
            <person name="Tsui H.-C.T."/>
            <person name="Winkler M.E."/>
        </authorList>
    </citation>
    <scope>NUCLEOTIDE SEQUENCE</scope>
</reference>
<dbReference type="SMART" id="SM00564">
    <property type="entry name" value="PQQ"/>
    <property type="match status" value="3"/>
</dbReference>
<dbReference type="InterPro" id="IPR018391">
    <property type="entry name" value="PQQ_b-propeller_rpt"/>
</dbReference>
<feature type="domain" description="Pyrrolo-quinoline quinone repeat" evidence="1">
    <location>
        <begin position="90"/>
        <end position="257"/>
    </location>
</feature>
<accession>A0A381WVZ8</accession>
<evidence type="ECO:0000313" key="2">
    <source>
        <dbReference type="EMBL" id="SVA56610.1"/>
    </source>
</evidence>
<dbReference type="PANTHER" id="PTHR34512">
    <property type="entry name" value="CELL SURFACE PROTEIN"/>
    <property type="match status" value="1"/>
</dbReference>
<proteinExistence type="predicted"/>